<organism evidence="6 7">
    <name type="scientific">Streptomyces caelestis</name>
    <dbReference type="NCBI Taxonomy" id="36816"/>
    <lineage>
        <taxon>Bacteria</taxon>
        <taxon>Bacillati</taxon>
        <taxon>Actinomycetota</taxon>
        <taxon>Actinomycetes</taxon>
        <taxon>Kitasatosporales</taxon>
        <taxon>Streptomycetaceae</taxon>
        <taxon>Streptomyces</taxon>
    </lineage>
</organism>
<protein>
    <recommendedName>
        <fullName evidence="5">ATP-grasp domain-containing protein</fullName>
    </recommendedName>
</protein>
<reference evidence="6 7" key="1">
    <citation type="submission" date="2020-08" db="EMBL/GenBank/DDBJ databases">
        <title>Sequencing the genomes of 1000 actinobacteria strains.</title>
        <authorList>
            <person name="Klenk H.-P."/>
        </authorList>
    </citation>
    <scope>NUCLEOTIDE SEQUENCE [LARGE SCALE GENOMIC DNA]</scope>
    <source>
        <strain evidence="6 7">DSM 40084</strain>
    </source>
</reference>
<dbReference type="Proteomes" id="UP000590647">
    <property type="component" value="Unassembled WGS sequence"/>
</dbReference>
<evidence type="ECO:0000256" key="4">
    <source>
        <dbReference type="PROSITE-ProRule" id="PRU00409"/>
    </source>
</evidence>
<dbReference type="InterPro" id="IPR011761">
    <property type="entry name" value="ATP-grasp"/>
</dbReference>
<keyword evidence="2 4" id="KW-0547">Nucleotide-binding</keyword>
<evidence type="ECO:0000313" key="7">
    <source>
        <dbReference type="Proteomes" id="UP000590647"/>
    </source>
</evidence>
<dbReference type="GO" id="GO:0016874">
    <property type="term" value="F:ligase activity"/>
    <property type="evidence" value="ECO:0007669"/>
    <property type="project" value="UniProtKB-KW"/>
</dbReference>
<dbReference type="AlphaFoldDB" id="A0A7W9LQW7"/>
<dbReference type="RefSeq" id="WP_184980788.1">
    <property type="nucleotide sequence ID" value="NZ_JACHNE010000001.1"/>
</dbReference>
<proteinExistence type="predicted"/>
<feature type="domain" description="ATP-grasp" evidence="5">
    <location>
        <begin position="114"/>
        <end position="310"/>
    </location>
</feature>
<dbReference type="InterPro" id="IPR052032">
    <property type="entry name" value="ATP-dep_AA_Ligase"/>
</dbReference>
<keyword evidence="3 4" id="KW-0067">ATP-binding</keyword>
<dbReference type="SUPFAM" id="SSF56059">
    <property type="entry name" value="Glutathione synthetase ATP-binding domain-like"/>
    <property type="match status" value="1"/>
</dbReference>
<dbReference type="Gene3D" id="3.30.470.20">
    <property type="entry name" value="ATP-grasp fold, B domain"/>
    <property type="match status" value="1"/>
</dbReference>
<gene>
    <name evidence="6" type="ORF">HDA41_000862</name>
</gene>
<comment type="caution">
    <text evidence="6">The sequence shown here is derived from an EMBL/GenBank/DDBJ whole genome shotgun (WGS) entry which is preliminary data.</text>
</comment>
<evidence type="ECO:0000256" key="2">
    <source>
        <dbReference type="ARBA" id="ARBA00022741"/>
    </source>
</evidence>
<dbReference type="PANTHER" id="PTHR43585:SF2">
    <property type="entry name" value="ATP-GRASP ENZYME FSQD"/>
    <property type="match status" value="1"/>
</dbReference>
<dbReference type="PANTHER" id="PTHR43585">
    <property type="entry name" value="FUMIPYRROLE BIOSYNTHESIS PROTEIN C"/>
    <property type="match status" value="1"/>
</dbReference>
<dbReference type="EMBL" id="JACHNE010000001">
    <property type="protein sequence ID" value="MBB5792898.1"/>
    <property type="molecule type" value="Genomic_DNA"/>
</dbReference>
<evidence type="ECO:0000259" key="5">
    <source>
        <dbReference type="PROSITE" id="PS50975"/>
    </source>
</evidence>
<dbReference type="Pfam" id="PF13535">
    <property type="entry name" value="ATP-grasp_4"/>
    <property type="match status" value="1"/>
</dbReference>
<dbReference type="PROSITE" id="PS50975">
    <property type="entry name" value="ATP_GRASP"/>
    <property type="match status" value="1"/>
</dbReference>
<sequence>MSNQRDVLVFSKRFAGGVRKVAGILENVGRRPVLVSAEPEDINRDACAAHIVIDWEHDDLDRFVAAVDAAGVEPTAVVNFVEPLLAWQLQVARHYGLPGGEPGREALLSKTLVRAEMARLGLSGIAFASGPAGAFDITTVTSYPVIVKPARDSGGSRLVRRCDGPDRLAAQLRDMAEAAGDTAEVIVEQYLDGREFSVDGPLLGGRFEPVLTVEKTEHDDVRHHDAGLRITPPPSSYVRRAALDLAERISVLCRKLDMGEGWLHVEGRAAADGSAELIEINPRPGGGLHRSATLRTCGIDPFDVSVMAALAEAPAMEASRDEPGGEFLALLPFEPDRLGTLVRATPLEELLRLPSVVDGYQTTGYRVSSLEQENFFAEVMLSAESVDGLREAAGKVRAAFDFTFE</sequence>
<dbReference type="GO" id="GO:0046872">
    <property type="term" value="F:metal ion binding"/>
    <property type="evidence" value="ECO:0007669"/>
    <property type="project" value="InterPro"/>
</dbReference>
<evidence type="ECO:0000256" key="1">
    <source>
        <dbReference type="ARBA" id="ARBA00022598"/>
    </source>
</evidence>
<name>A0A7W9LQW7_9ACTN</name>
<evidence type="ECO:0000313" key="6">
    <source>
        <dbReference type="EMBL" id="MBB5792898.1"/>
    </source>
</evidence>
<dbReference type="GO" id="GO:0005524">
    <property type="term" value="F:ATP binding"/>
    <property type="evidence" value="ECO:0007669"/>
    <property type="project" value="UniProtKB-UniRule"/>
</dbReference>
<keyword evidence="1" id="KW-0436">Ligase</keyword>
<keyword evidence="7" id="KW-1185">Reference proteome</keyword>
<evidence type="ECO:0000256" key="3">
    <source>
        <dbReference type="ARBA" id="ARBA00022840"/>
    </source>
</evidence>
<accession>A0A7W9LQW7</accession>